<feature type="compositionally biased region" description="Basic and acidic residues" evidence="5">
    <location>
        <begin position="738"/>
        <end position="751"/>
    </location>
</feature>
<keyword evidence="2 4" id="KW-0863">Zinc-finger</keyword>
<feature type="region of interest" description="Disordered" evidence="5">
    <location>
        <begin position="1167"/>
        <end position="1187"/>
    </location>
</feature>
<dbReference type="GO" id="GO:0008270">
    <property type="term" value="F:zinc ion binding"/>
    <property type="evidence" value="ECO:0007669"/>
    <property type="project" value="UniProtKB-KW"/>
</dbReference>
<evidence type="ECO:0000256" key="1">
    <source>
        <dbReference type="ARBA" id="ARBA00022723"/>
    </source>
</evidence>
<evidence type="ECO:0000256" key="5">
    <source>
        <dbReference type="SAM" id="MobiDB-lite"/>
    </source>
</evidence>
<evidence type="ECO:0000256" key="4">
    <source>
        <dbReference type="PROSITE-ProRule" id="PRU00325"/>
    </source>
</evidence>
<feature type="compositionally biased region" description="Basic residues" evidence="5">
    <location>
        <begin position="678"/>
        <end position="694"/>
    </location>
</feature>
<evidence type="ECO:0000313" key="8">
    <source>
        <dbReference type="WBParaSite" id="Minc3s00209g07601"/>
    </source>
</evidence>
<keyword evidence="3" id="KW-0862">Zinc</keyword>
<dbReference type="InterPro" id="IPR007527">
    <property type="entry name" value="Znf_SWIM"/>
</dbReference>
<evidence type="ECO:0000313" key="7">
    <source>
        <dbReference type="Proteomes" id="UP000887563"/>
    </source>
</evidence>
<dbReference type="InterPro" id="IPR048370">
    <property type="entry name" value="ZSWIM4-8_C"/>
</dbReference>
<dbReference type="InterPro" id="IPR057945">
    <property type="entry name" value="TPR_ZSWIM8"/>
</dbReference>
<dbReference type="WBParaSite" id="Minc3s00209g07601">
    <property type="protein sequence ID" value="Minc3s00209g07601"/>
    <property type="gene ID" value="Minc3s00209g07601"/>
</dbReference>
<dbReference type="Pfam" id="PF25572">
    <property type="entry name" value="TPR_ZSWIM8"/>
    <property type="match status" value="1"/>
</dbReference>
<feature type="domain" description="SWIM-type" evidence="6">
    <location>
        <begin position="257"/>
        <end position="293"/>
    </location>
</feature>
<feature type="region of interest" description="Disordered" evidence="5">
    <location>
        <begin position="673"/>
        <end position="751"/>
    </location>
</feature>
<evidence type="ECO:0000256" key="2">
    <source>
        <dbReference type="ARBA" id="ARBA00022771"/>
    </source>
</evidence>
<dbReference type="Proteomes" id="UP000887563">
    <property type="component" value="Unplaced"/>
</dbReference>
<dbReference type="PROSITE" id="PS50966">
    <property type="entry name" value="ZF_SWIM"/>
    <property type="match status" value="1"/>
</dbReference>
<dbReference type="PANTHER" id="PTHR22619">
    <property type="entry name" value="ZINC FINGER SWIM DOMAIN CONTAINING PROTEIN 4, 5, 6"/>
    <property type="match status" value="1"/>
</dbReference>
<proteinExistence type="predicted"/>
<evidence type="ECO:0000256" key="3">
    <source>
        <dbReference type="ARBA" id="ARBA00022833"/>
    </source>
</evidence>
<feature type="compositionally biased region" description="Basic and acidic residues" evidence="5">
    <location>
        <begin position="711"/>
        <end position="725"/>
    </location>
</feature>
<dbReference type="Pfam" id="PF21055">
    <property type="entry name" value="ZSWIM4-8_C"/>
    <property type="match status" value="1"/>
</dbReference>
<reference evidence="8" key="1">
    <citation type="submission" date="2022-11" db="UniProtKB">
        <authorList>
            <consortium name="WormBaseParasite"/>
        </authorList>
    </citation>
    <scope>IDENTIFICATION</scope>
</reference>
<name>A0A914L0J2_MELIC</name>
<protein>
    <submittedName>
        <fullName evidence="8">SWIM-type domain-containing protein</fullName>
    </submittedName>
</protein>
<organism evidence="7 8">
    <name type="scientific">Meloidogyne incognita</name>
    <name type="common">Southern root-knot nematode worm</name>
    <name type="synonym">Oxyuris incognita</name>
    <dbReference type="NCBI Taxonomy" id="6306"/>
    <lineage>
        <taxon>Eukaryota</taxon>
        <taxon>Metazoa</taxon>
        <taxon>Ecdysozoa</taxon>
        <taxon>Nematoda</taxon>
        <taxon>Chromadorea</taxon>
        <taxon>Rhabditida</taxon>
        <taxon>Tylenchina</taxon>
        <taxon>Tylenchomorpha</taxon>
        <taxon>Tylenchoidea</taxon>
        <taxon>Meloidogynidae</taxon>
        <taxon>Meloidogyninae</taxon>
        <taxon>Meloidogyne</taxon>
        <taxon>Meloidogyne incognita group</taxon>
    </lineage>
</organism>
<keyword evidence="1" id="KW-0479">Metal-binding</keyword>
<dbReference type="PANTHER" id="PTHR22619:SF1">
    <property type="entry name" value="ZINC FINGER SWIM DOMAIN-CONTAINING PROTEIN 8"/>
    <property type="match status" value="1"/>
</dbReference>
<feature type="region of interest" description="Disordered" evidence="5">
    <location>
        <begin position="36"/>
        <end position="56"/>
    </location>
</feature>
<evidence type="ECO:0000259" key="6">
    <source>
        <dbReference type="PROSITE" id="PS50966"/>
    </source>
</evidence>
<dbReference type="GO" id="GO:0031462">
    <property type="term" value="C:Cul2-RING ubiquitin ligase complex"/>
    <property type="evidence" value="ECO:0007669"/>
    <property type="project" value="TreeGrafter"/>
</dbReference>
<accession>A0A914L0J2</accession>
<sequence>MDDQQPHDDENVMEEEDTLVLRMEAMMLAEDQEDRLSFADSERFDEDDEQYSVQASDSSSISHHWRGWDSSLTKVGQGFVTKPFLIADSSALDAANFMEDIPSLKDLAAKRVASSISFELIEATYSQLPTAQKRLRPQLPKEKCQKENIGHNGQEQHLQDYLPEQLVLLILRHCFPESSENIRLYSCLTNCGDRLFALGENLFKNGAVSKLFQIGCHLSAKVQERFGLNNTGSGLSGESISKLFISKEASENNVKTFDVCILVDRCRIVSCACSCSNTSFWCQHAVAACLQRIQQPNTVQYRPAIWDSITSLRDLQVKKMVQCLINKLPREYIPVAQELIDALKDNNSLINQIQGAPDPTAGPTDDTPAVWCMDEKALHEEVRKTLINFMRPSAMVCEVQSLLSSPPALAYEWSILYRTLCAKQPESIWNLLGMVRVMLTRNDANGPALLHILTEECLALDSVLIRWYQISLSASGHWYLIGPNGGTSGQRANGNAQQSQSRQLLCYLLCQELASLWRLIALNPRLTFEEREQLWVLLQLYQRTSVMRIWTILGKATSTENYTFGTAMDGRGNRLCQQNAPFGRNFFPAFFPALRACKQFSWTRSEAHRLLREMNVCPRLSTDIQIAQKQHGRFPTLPFLRDSDNGITLIDLVEMERQLGNASIAYNPDAVLVPSSKSSKRRKKHKKAQQRQKQQKFGINNENTNRKRRERQQPSEQDVKEDPKNNQEQVSEISSDEENQKPECSKCDPPKREQYEDALDRLFAEAHADFDDPFTLRFMYCEALFAHGYFNESLQFANILSANLINNQPNLLLSIGVTDLQLMKSNEDETAERKSNDKLIAKPFSSVPHSIRQSHFRRQFSSDSIRRIETSEIYSNSTLARLSRAHPRLMANSTNAKDTLTKTIFLVKLLMLGEEFFDRKMKRFSRQHIAMTHKADNSKETSESANCSVQGEYRLLALELCLATMRNLRGPSATRLLEMEINQLEGDLFTLLHRIEICPNGLKIVRSLAQQLLKNLAVDSLPTNVTVPPTRLAHYIVNVLSSPYSPYQQQHVRNAAQLSGGADACQIQLPRCQSDLFACRLQSDEQLALDLALQVLSMDVHISERDHPLLCECIRRHRKDLQMVLFTRNRDSPERLARVLTTVLDEKVHRIYEESSRSNVDFFSSSATITNSKPRPPSPSDQQQGLCSKKQPLLSIGSLTGVFSSIQSSSSATSTATSPSSSPFDLGIGQQQISGDRFFPATRSSISKPFPMLANQASEAQAHHMFEFAKSLLLEAGGNQSSPMFNPVQAMATAALGAAAFLGGAPQIGPHRNLHICSLLIALYALGLNNECSPSWNTRTYSTHVSWIQAQALDIGRQALEIIRRTWHKHLTPTEVASLADKASQSSDLSVVEEAAQLALSVLPEANSLLPAESLKALNQCKERSPRMLEDACLAVEKSTQRGGVYPEVLFRVSHHWYNLYVAHLAELEGNVIGEPPSSSVSLNNNKSTQKNNLNFFPHQQQYYLHHQSPPQIPFFHSLQTTDIKNTFVGSTQQPVTSASTWQPVVTQHQQTLHFCIVPPTAPPLYLMPPHLPPPPFYSPSIPPPPLPQVAAPAALLTNDSSTSSTNNNSNNLFRLHPSFSVPNMTGEIQQQSNSILPATAWFQVPLQQQIAQPGTSAVHPVDYAPSINQSIQQNFVPTGLNLRMLPSIHHHANQHQFASSAGAVTMIQNQLQQQQIVAIQQFNQQQQNRGLHQLNSQHRFPPPPTTMTTGRLVVLDDRALYLIRNAHRLGIMAMNNLRSSDSLSAKFAKNPPSCDDVCWLLDVSIEIGDPEYVRMFCEKVIASISSPFVLIELFKSVLKFFHQLPNSHRIPGTGQIEAILLSSNGDLAKLCMQQARNAMTQHSMSGIAVELALHAISSAFSAASHKLNFNNFNAPDQEYVCDLALITRELFRLLPPTSHHDQQQPQGRRKYMDIFMEHMQKQKCFRKFKNVQTAIQNALQQQHQQQRLASQQQVVVDDQQQHQLRIRGGNGQQHFHSHLPPNNNS</sequence>
<keyword evidence="7" id="KW-1185">Reference proteome</keyword>